<proteinExistence type="predicted"/>
<sequence length="119" mass="12973">MARLDPISSEQFDTIRRAHLELLRINLQELRKYARAGDAAKVAALKRARADLSKAAGTILQAQRAYQATHLSPSAAEQRVRAHAAQAEDLVRRIGSLTDVLESVAKFASVLTRLVGALS</sequence>
<protein>
    <submittedName>
        <fullName evidence="1">Uncharacterized protein</fullName>
    </submittedName>
</protein>
<reference evidence="1 2" key="1">
    <citation type="submission" date="2019-03" db="EMBL/GenBank/DDBJ databases">
        <title>Genomic Encyclopedia of Type Strains, Phase IV (KMG-IV): sequencing the most valuable type-strain genomes for metagenomic binning, comparative biology and taxonomic classification.</title>
        <authorList>
            <person name="Goeker M."/>
        </authorList>
    </citation>
    <scope>NUCLEOTIDE SEQUENCE [LARGE SCALE GENOMIC DNA]</scope>
    <source>
        <strain evidence="1 2">DSM 18063</strain>
    </source>
</reference>
<name>A0A4V2SRD7_9RHOB</name>
<dbReference type="RefSeq" id="WP_132461262.1">
    <property type="nucleotide sequence ID" value="NZ_SLXP01000003.1"/>
</dbReference>
<dbReference type="AlphaFoldDB" id="A0A4V2SRD7"/>
<accession>A0A4V2SRD7</accession>
<comment type="caution">
    <text evidence="1">The sequence shown here is derived from an EMBL/GenBank/DDBJ whole genome shotgun (WGS) entry which is preliminary data.</text>
</comment>
<dbReference type="Proteomes" id="UP000294835">
    <property type="component" value="Unassembled WGS sequence"/>
</dbReference>
<dbReference type="EMBL" id="SLXP01000003">
    <property type="protein sequence ID" value="TCP42106.1"/>
    <property type="molecule type" value="Genomic_DNA"/>
</dbReference>
<evidence type="ECO:0000313" key="2">
    <source>
        <dbReference type="Proteomes" id="UP000294835"/>
    </source>
</evidence>
<keyword evidence="2" id="KW-1185">Reference proteome</keyword>
<organism evidence="1 2">
    <name type="scientific">Rhodovulum marinum</name>
    <dbReference type="NCBI Taxonomy" id="320662"/>
    <lineage>
        <taxon>Bacteria</taxon>
        <taxon>Pseudomonadati</taxon>
        <taxon>Pseudomonadota</taxon>
        <taxon>Alphaproteobacteria</taxon>
        <taxon>Rhodobacterales</taxon>
        <taxon>Paracoccaceae</taxon>
        <taxon>Rhodovulum</taxon>
    </lineage>
</organism>
<gene>
    <name evidence="1" type="ORF">EV662_10311</name>
</gene>
<evidence type="ECO:0000313" key="1">
    <source>
        <dbReference type="EMBL" id="TCP42106.1"/>
    </source>
</evidence>